<comment type="caution">
    <text evidence="1">The sequence shown here is derived from an EMBL/GenBank/DDBJ whole genome shotgun (WGS) entry which is preliminary data.</text>
</comment>
<dbReference type="InterPro" id="IPR009296">
    <property type="entry name" value="DUF951"/>
</dbReference>
<name>A0A269TFX4_MEGEL</name>
<gene>
    <name evidence="1" type="ORF">HG933_03520</name>
</gene>
<dbReference type="PIRSF" id="PIRSF037263">
    <property type="entry name" value="DUF951_bac"/>
    <property type="match status" value="1"/>
</dbReference>
<sequence>MADFVRYYVGDIVQMKKAHPCGCNEWEVLRIGVDFVIRCTGCGHRVMIPRPKFEKSVKKRLKCAGDESEKA</sequence>
<accession>A0A269TFX4</accession>
<evidence type="ECO:0000313" key="2">
    <source>
        <dbReference type="Proteomes" id="UP000536773"/>
    </source>
</evidence>
<dbReference type="PANTHER" id="PTHR38455">
    <property type="entry name" value="HYPOTHETICAL CYTOSOLIC PROTEIN"/>
    <property type="match status" value="1"/>
</dbReference>
<evidence type="ECO:0000313" key="1">
    <source>
        <dbReference type="EMBL" id="NMK38459.1"/>
    </source>
</evidence>
<organism evidence="1 2">
    <name type="scientific">Megasphaera elsdenii</name>
    <dbReference type="NCBI Taxonomy" id="907"/>
    <lineage>
        <taxon>Bacteria</taxon>
        <taxon>Bacillati</taxon>
        <taxon>Bacillota</taxon>
        <taxon>Negativicutes</taxon>
        <taxon>Veillonellales</taxon>
        <taxon>Veillonellaceae</taxon>
        <taxon>Megasphaera</taxon>
    </lineage>
</organism>
<dbReference type="PANTHER" id="PTHR38455:SF1">
    <property type="entry name" value="DUF951 DOMAIN-CONTAINING PROTEIN"/>
    <property type="match status" value="1"/>
</dbReference>
<dbReference type="AlphaFoldDB" id="A0A269TFX4"/>
<proteinExistence type="predicted"/>
<reference evidence="1 2" key="1">
    <citation type="submission" date="2020-04" db="EMBL/GenBank/DDBJ databases">
        <authorList>
            <person name="Hitch T.C.A."/>
            <person name="Wylensek D."/>
            <person name="Clavel T."/>
        </authorList>
    </citation>
    <scope>NUCLEOTIDE SEQUENCE [LARGE SCALE GENOMIC DNA]</scope>
    <source>
        <strain evidence="1 2">WCA-386-APC-2A</strain>
    </source>
</reference>
<dbReference type="Proteomes" id="UP000536773">
    <property type="component" value="Unassembled WGS sequence"/>
</dbReference>
<protein>
    <submittedName>
        <fullName evidence="1">DUF951 domain-containing protein</fullName>
    </submittedName>
</protein>
<dbReference type="RefSeq" id="WP_022497379.1">
    <property type="nucleotide sequence ID" value="NZ_CABMON010000007.1"/>
</dbReference>
<dbReference type="EMBL" id="JABBJH010000003">
    <property type="protein sequence ID" value="NMK38459.1"/>
    <property type="molecule type" value="Genomic_DNA"/>
</dbReference>
<dbReference type="Pfam" id="PF06107">
    <property type="entry name" value="DUF951"/>
    <property type="match status" value="1"/>
</dbReference>